<organism evidence="2 3">
    <name type="scientific">Elysia marginata</name>
    <dbReference type="NCBI Taxonomy" id="1093978"/>
    <lineage>
        <taxon>Eukaryota</taxon>
        <taxon>Metazoa</taxon>
        <taxon>Spiralia</taxon>
        <taxon>Lophotrochozoa</taxon>
        <taxon>Mollusca</taxon>
        <taxon>Gastropoda</taxon>
        <taxon>Heterobranchia</taxon>
        <taxon>Euthyneura</taxon>
        <taxon>Panpulmonata</taxon>
        <taxon>Sacoglossa</taxon>
        <taxon>Placobranchoidea</taxon>
        <taxon>Plakobranchidae</taxon>
        <taxon>Elysia</taxon>
    </lineage>
</organism>
<feature type="region of interest" description="Disordered" evidence="1">
    <location>
        <begin position="154"/>
        <end position="175"/>
    </location>
</feature>
<protein>
    <submittedName>
        <fullName evidence="2">Uncharacterized protein</fullName>
    </submittedName>
</protein>
<name>A0AAV4JX53_9GAST</name>
<comment type="caution">
    <text evidence="2">The sequence shown here is derived from an EMBL/GenBank/DDBJ whole genome shotgun (WGS) entry which is preliminary data.</text>
</comment>
<evidence type="ECO:0000256" key="1">
    <source>
        <dbReference type="SAM" id="MobiDB-lite"/>
    </source>
</evidence>
<proteinExistence type="predicted"/>
<sequence length="217" mass="22861">MVTAWERTFTPQLIAKLFPATKIYSFNKNVVDEAWYISASVMDVPLISPANLPPSPASATKSSAKTPSMQDIVPNNSSPVIAFDSSATLADDKPIPEDLLAHAINISSINHIDSMCSHIMAKSSTPPPIAAVPLPRPSLVATALLSALSAKAPPPPSVAASPLPPPASPLPPAPATAIGDIFRIEQASAKTSKTPDKWTITTNRVLTSDQIIAQMER</sequence>
<dbReference type="Proteomes" id="UP000762676">
    <property type="component" value="Unassembled WGS sequence"/>
</dbReference>
<evidence type="ECO:0000313" key="2">
    <source>
        <dbReference type="EMBL" id="GFS26107.1"/>
    </source>
</evidence>
<dbReference type="EMBL" id="BMAT01003464">
    <property type="protein sequence ID" value="GFS26107.1"/>
    <property type="molecule type" value="Genomic_DNA"/>
</dbReference>
<evidence type="ECO:0000313" key="3">
    <source>
        <dbReference type="Proteomes" id="UP000762676"/>
    </source>
</evidence>
<accession>A0AAV4JX53</accession>
<feature type="compositionally biased region" description="Pro residues" evidence="1">
    <location>
        <begin position="154"/>
        <end position="174"/>
    </location>
</feature>
<keyword evidence="3" id="KW-1185">Reference proteome</keyword>
<gene>
    <name evidence="2" type="ORF">ElyMa_001706700</name>
</gene>
<dbReference type="AlphaFoldDB" id="A0AAV4JX53"/>
<reference evidence="2 3" key="1">
    <citation type="journal article" date="2021" name="Elife">
        <title>Chloroplast acquisition without the gene transfer in kleptoplastic sea slugs, Plakobranchus ocellatus.</title>
        <authorList>
            <person name="Maeda T."/>
            <person name="Takahashi S."/>
            <person name="Yoshida T."/>
            <person name="Shimamura S."/>
            <person name="Takaki Y."/>
            <person name="Nagai Y."/>
            <person name="Toyoda A."/>
            <person name="Suzuki Y."/>
            <person name="Arimoto A."/>
            <person name="Ishii H."/>
            <person name="Satoh N."/>
            <person name="Nishiyama T."/>
            <person name="Hasebe M."/>
            <person name="Maruyama T."/>
            <person name="Minagawa J."/>
            <person name="Obokata J."/>
            <person name="Shigenobu S."/>
        </authorList>
    </citation>
    <scope>NUCLEOTIDE SEQUENCE [LARGE SCALE GENOMIC DNA]</scope>
</reference>